<sequence>MRELSLSYNELNSLFWALLRMIKLLIQALSISSKYQQSSLFSQAINEIMAESINQRLRSCLMKVISRLINLFDYSTKMSIWQGGLISNCRASILSESFHLVQASKLFKLENLCLCFNCFLNLTRSAKSNAIVTLSFSTSGIFPLALIMLGYKGSSSLETNPFFNLDPEPFNMILISVCKGQSCGN</sequence>
<protein>
    <submittedName>
        <fullName evidence="1">Uncharacterized protein</fullName>
    </submittedName>
</protein>
<evidence type="ECO:0000313" key="1">
    <source>
        <dbReference type="EMBL" id="QFZ29636.1"/>
    </source>
</evidence>
<dbReference type="Proteomes" id="UP000326582">
    <property type="component" value="Chromosome 6"/>
</dbReference>
<organism evidence="1 2">
    <name type="scientific">Clavispora lusitaniae</name>
    <name type="common">Candida lusitaniae</name>
    <dbReference type="NCBI Taxonomy" id="36911"/>
    <lineage>
        <taxon>Eukaryota</taxon>
        <taxon>Fungi</taxon>
        <taxon>Dikarya</taxon>
        <taxon>Ascomycota</taxon>
        <taxon>Saccharomycotina</taxon>
        <taxon>Pichiomycetes</taxon>
        <taxon>Metschnikowiaceae</taxon>
        <taxon>Clavispora</taxon>
    </lineage>
</organism>
<name>A0ACD0WQH8_CLALS</name>
<keyword evidence="2" id="KW-1185">Reference proteome</keyword>
<evidence type="ECO:0000313" key="2">
    <source>
        <dbReference type="Proteomes" id="UP000326582"/>
    </source>
</evidence>
<reference evidence="2" key="1">
    <citation type="journal article" date="2019" name="MBio">
        <title>Comparative genomics for the elucidation of multidrug resistance (MDR) in Candida lusitaniae.</title>
        <authorList>
            <person name="Kannan A."/>
            <person name="Asner S.A."/>
            <person name="Trachsel E."/>
            <person name="Kelly S."/>
            <person name="Parker J."/>
            <person name="Sanglard D."/>
        </authorList>
    </citation>
    <scope>NUCLEOTIDE SEQUENCE [LARGE SCALE GENOMIC DNA]</scope>
    <source>
        <strain evidence="2">P1</strain>
    </source>
</reference>
<accession>A0ACD0WQH8</accession>
<proteinExistence type="predicted"/>
<gene>
    <name evidence="1" type="ORF">EJF14_60147</name>
</gene>
<dbReference type="EMBL" id="CP038489">
    <property type="protein sequence ID" value="QFZ29636.1"/>
    <property type="molecule type" value="Genomic_DNA"/>
</dbReference>